<comment type="similarity">
    <text evidence="1">Belongs to the glycosyl hydrolase 9 (cellulase E) family.</text>
</comment>
<evidence type="ECO:0000256" key="3">
    <source>
        <dbReference type="ARBA" id="ARBA00023326"/>
    </source>
</evidence>
<dbReference type="Pfam" id="PF02927">
    <property type="entry name" value="CelD_N"/>
    <property type="match status" value="1"/>
</dbReference>
<dbReference type="InterPro" id="IPR014756">
    <property type="entry name" value="Ig_E-set"/>
</dbReference>
<dbReference type="EMBL" id="FOOH01000011">
    <property type="protein sequence ID" value="SFF85665.1"/>
    <property type="molecule type" value="Genomic_DNA"/>
</dbReference>
<keyword evidence="3" id="KW-0624">Polysaccharide degradation</keyword>
<evidence type="ECO:0000313" key="7">
    <source>
        <dbReference type="Proteomes" id="UP000199116"/>
    </source>
</evidence>
<dbReference type="CDD" id="cd02850">
    <property type="entry name" value="E_set_Cellulase_N"/>
    <property type="match status" value="1"/>
</dbReference>
<dbReference type="Gene3D" id="1.50.10.10">
    <property type="match status" value="1"/>
</dbReference>
<keyword evidence="2" id="KW-0119">Carbohydrate metabolism</keyword>
<dbReference type="SUPFAM" id="SSF48208">
    <property type="entry name" value="Six-hairpin glycosidases"/>
    <property type="match status" value="1"/>
</dbReference>
<gene>
    <name evidence="6" type="ORF">SAMN04488033_111103</name>
</gene>
<dbReference type="Proteomes" id="UP000199116">
    <property type="component" value="Unassembled WGS sequence"/>
</dbReference>
<dbReference type="InterPro" id="IPR013783">
    <property type="entry name" value="Ig-like_fold"/>
</dbReference>
<dbReference type="RefSeq" id="WP_093304552.1">
    <property type="nucleotide sequence ID" value="NZ_FOOH01000011.1"/>
</dbReference>
<dbReference type="Pfam" id="PF00759">
    <property type="entry name" value="Glyco_hydro_9"/>
    <property type="match status" value="1"/>
</dbReference>
<accession>A0A1I2M2I8</accession>
<dbReference type="InterPro" id="IPR001701">
    <property type="entry name" value="Glyco_hydro_9"/>
</dbReference>
<feature type="domain" description="Cellulase Ig-like" evidence="5">
    <location>
        <begin position="279"/>
        <end position="363"/>
    </location>
</feature>
<dbReference type="SUPFAM" id="SSF81296">
    <property type="entry name" value="E set domains"/>
    <property type="match status" value="1"/>
</dbReference>
<protein>
    <submittedName>
        <fullName evidence="6">N-terminal ig-like domain of cellulase</fullName>
    </submittedName>
</protein>
<keyword evidence="7" id="KW-1185">Reference proteome</keyword>
<evidence type="ECO:0000313" key="6">
    <source>
        <dbReference type="EMBL" id="SFF85665.1"/>
    </source>
</evidence>
<dbReference type="GO" id="GO:0008810">
    <property type="term" value="F:cellulase activity"/>
    <property type="evidence" value="ECO:0007669"/>
    <property type="project" value="InterPro"/>
</dbReference>
<evidence type="ECO:0000259" key="5">
    <source>
        <dbReference type="Pfam" id="PF02927"/>
    </source>
</evidence>
<dbReference type="AlphaFoldDB" id="A0A1I2M2I8"/>
<evidence type="ECO:0000256" key="1">
    <source>
        <dbReference type="ARBA" id="ARBA00007072"/>
    </source>
</evidence>
<dbReference type="Gene3D" id="2.60.40.10">
    <property type="entry name" value="Immunoglobulins"/>
    <property type="match status" value="1"/>
</dbReference>
<name>A0A1I2M2I8_9FLAO</name>
<dbReference type="GO" id="GO:0000272">
    <property type="term" value="P:polysaccharide catabolic process"/>
    <property type="evidence" value="ECO:0007669"/>
    <property type="project" value="UniProtKB-KW"/>
</dbReference>
<dbReference type="InterPro" id="IPR012341">
    <property type="entry name" value="6hp_glycosidase-like_sf"/>
</dbReference>
<reference evidence="7" key="1">
    <citation type="submission" date="2016-10" db="EMBL/GenBank/DDBJ databases">
        <authorList>
            <person name="Varghese N."/>
            <person name="Submissions S."/>
        </authorList>
    </citation>
    <scope>NUCLEOTIDE SEQUENCE [LARGE SCALE GENOMIC DNA]</scope>
    <source>
        <strain evidence="7">DSM 23515</strain>
    </source>
</reference>
<evidence type="ECO:0000259" key="4">
    <source>
        <dbReference type="Pfam" id="PF00759"/>
    </source>
</evidence>
<organism evidence="6 7">
    <name type="scientific">Salegentibacter agarivorans</name>
    <dbReference type="NCBI Taxonomy" id="345907"/>
    <lineage>
        <taxon>Bacteria</taxon>
        <taxon>Pseudomonadati</taxon>
        <taxon>Bacteroidota</taxon>
        <taxon>Flavobacteriia</taxon>
        <taxon>Flavobacteriales</taxon>
        <taxon>Flavobacteriaceae</taxon>
        <taxon>Salegentibacter</taxon>
    </lineage>
</organism>
<dbReference type="InterPro" id="IPR004197">
    <property type="entry name" value="Cellulase_Ig-like"/>
</dbReference>
<proteinExistence type="inferred from homology"/>
<dbReference type="InterPro" id="IPR008928">
    <property type="entry name" value="6-hairpin_glycosidase_sf"/>
</dbReference>
<sequence length="845" mass="96431">MHRNYSVQNWLLIVFCSLCTGQIFAQLELNEKEYFETRGLNVLVFSNEYNGFFFDEKNAGIELIHHGMRSSTGGAVRLQNTPEQWDLVPSLLERKVDRSTNTVEVTTRYEQLEFTSKIIVKPEGKRINISVYLDEPLPENLEGKAGFNLEFLPAAYFEKSYLVNGNPGIFPLYPSGNTKIKPISEKVPQFAGHSTLDTRGEEEFIVPQPLASGNTIILAPEDPYHHVEITSETEISLFDGRSLAQNGWFVTRSILPANKTGKVLEWHLEANTVSNWLRDPNIGFSQVGYHPSQEKVAIIELDENDNQLQTASLYQVTSEGKTIEKFSKKVAEWGKHFRYNYAEFDFSDITETGIYYIKYGDQTTNTFPISEQVYETAWHPTLDVFFPVQMDHMKVNEAYRTWHGRPFMDDAIQAPLDQEHFDGYSMGSSTDTKFEPYEHIPGLDVGGWFDAGDYDIQTGTHCLTITDLVASWEEFGLERDQTHINQKNRYVDIHRPDGKIDILQQIEHGTLNLVAQINNIGHPVRGIVVPNLHQYHHLGDASTETDNLPYNPDLEPFESDGLSSGTLDDRWVFTERSPYLDYRTAGALAAASRALKDYNSSLSKECIELAKKLWEENENMPLEEASSGYFARFLKLSEMNASMQLYVSTKEEKYAEAFEEKIWKAMDESLDRTIDIALHAAPHMDEKFNKKLKTYVQKYVDEIDQLEKDNPYGVPMFLRPGWGGNHGIIDFAIANYRAHKLYPDLVDKEHVFKGLHYIFGRHPHSNLSFVSGVGTKTKKVAYGSNRADFSFIAGGIVPGILLMNPDFPENKENWPFFWGENEYIVDIGASYIFLVNATNELLNEK</sequence>
<evidence type="ECO:0000256" key="2">
    <source>
        <dbReference type="ARBA" id="ARBA00023277"/>
    </source>
</evidence>
<feature type="domain" description="Glycoside hydrolase family 9" evidence="4">
    <location>
        <begin position="444"/>
        <end position="779"/>
    </location>
</feature>